<keyword evidence="2" id="KW-0812">Transmembrane</keyword>
<gene>
    <name evidence="3" type="ORF">GCM10009768_19660</name>
</gene>
<keyword evidence="4" id="KW-1185">Reference proteome</keyword>
<feature type="region of interest" description="Disordered" evidence="1">
    <location>
        <begin position="75"/>
        <end position="106"/>
    </location>
</feature>
<accession>A0ABP4XT18</accession>
<feature type="transmembrane region" description="Helical" evidence="2">
    <location>
        <begin position="39"/>
        <end position="61"/>
    </location>
</feature>
<protein>
    <submittedName>
        <fullName evidence="3">Uncharacterized protein</fullName>
    </submittedName>
</protein>
<reference evidence="4" key="1">
    <citation type="journal article" date="2019" name="Int. J. Syst. Evol. Microbiol.">
        <title>The Global Catalogue of Microorganisms (GCM) 10K type strain sequencing project: providing services to taxonomists for standard genome sequencing and annotation.</title>
        <authorList>
            <consortium name="The Broad Institute Genomics Platform"/>
            <consortium name="The Broad Institute Genome Sequencing Center for Infectious Disease"/>
            <person name="Wu L."/>
            <person name="Ma J."/>
        </authorList>
    </citation>
    <scope>NUCLEOTIDE SEQUENCE [LARGE SCALE GENOMIC DNA]</scope>
    <source>
        <strain evidence="4">JCM 14736</strain>
    </source>
</reference>
<dbReference type="EMBL" id="BAAAOB010000002">
    <property type="protein sequence ID" value="GAA1790696.1"/>
    <property type="molecule type" value="Genomic_DNA"/>
</dbReference>
<sequence length="106" mass="10929">MLPPLVTQLISIVEPAMVATWYISALCELLCFHSPDRSTGFGASVFVGVGLSLGLGFASLFCEVVAGVSVGADPATEREQCGDGSGDGEGLGRERHGGSKWKSRAG</sequence>
<evidence type="ECO:0000313" key="4">
    <source>
        <dbReference type="Proteomes" id="UP001500851"/>
    </source>
</evidence>
<keyword evidence="2" id="KW-1133">Transmembrane helix</keyword>
<dbReference type="Proteomes" id="UP001500851">
    <property type="component" value="Unassembled WGS sequence"/>
</dbReference>
<evidence type="ECO:0000256" key="1">
    <source>
        <dbReference type="SAM" id="MobiDB-lite"/>
    </source>
</evidence>
<evidence type="ECO:0000313" key="3">
    <source>
        <dbReference type="EMBL" id="GAA1790696.1"/>
    </source>
</evidence>
<keyword evidence="2" id="KW-0472">Membrane</keyword>
<proteinExistence type="predicted"/>
<name>A0ABP4XT18_9MICO</name>
<organism evidence="3 4">
    <name type="scientific">Leucobacter iarius</name>
    <dbReference type="NCBI Taxonomy" id="333963"/>
    <lineage>
        <taxon>Bacteria</taxon>
        <taxon>Bacillati</taxon>
        <taxon>Actinomycetota</taxon>
        <taxon>Actinomycetes</taxon>
        <taxon>Micrococcales</taxon>
        <taxon>Microbacteriaceae</taxon>
        <taxon>Leucobacter</taxon>
    </lineage>
</organism>
<comment type="caution">
    <text evidence="3">The sequence shown here is derived from an EMBL/GenBank/DDBJ whole genome shotgun (WGS) entry which is preliminary data.</text>
</comment>
<evidence type="ECO:0000256" key="2">
    <source>
        <dbReference type="SAM" id="Phobius"/>
    </source>
</evidence>
<feature type="transmembrane region" description="Helical" evidence="2">
    <location>
        <begin position="12"/>
        <end position="32"/>
    </location>
</feature>